<comment type="caution">
    <text evidence="2">The sequence shown here is derived from an EMBL/GenBank/DDBJ whole genome shotgun (WGS) entry which is preliminary data.</text>
</comment>
<name>A0A5J4PXW5_9ZZZZ</name>
<feature type="non-terminal residue" evidence="2">
    <location>
        <position position="1"/>
    </location>
</feature>
<feature type="coiled-coil region" evidence="1">
    <location>
        <begin position="59"/>
        <end position="96"/>
    </location>
</feature>
<dbReference type="AlphaFoldDB" id="A0A5J4PXW5"/>
<protein>
    <submittedName>
        <fullName evidence="2">Uncharacterized protein</fullName>
    </submittedName>
</protein>
<gene>
    <name evidence="2" type="ORF">EZS27_035002</name>
</gene>
<evidence type="ECO:0000313" key="2">
    <source>
        <dbReference type="EMBL" id="KAA6314375.1"/>
    </source>
</evidence>
<proteinExistence type="predicted"/>
<sequence length="98" mass="11609">FHSLLQNAFFLNGTIGEFAKEKINEMFIKLNGNNKDEINENLYNEILLVSEPFLRGQLLKLYNERNPKTNEKIALLEKRIEELENLEKQKKENNDKDK</sequence>
<dbReference type="EMBL" id="SNRY01005677">
    <property type="protein sequence ID" value="KAA6314375.1"/>
    <property type="molecule type" value="Genomic_DNA"/>
</dbReference>
<reference evidence="2" key="1">
    <citation type="submission" date="2019-03" db="EMBL/GenBank/DDBJ databases">
        <title>Single cell metagenomics reveals metabolic interactions within the superorganism composed of flagellate Streblomastix strix and complex community of Bacteroidetes bacteria on its surface.</title>
        <authorList>
            <person name="Treitli S.C."/>
            <person name="Kolisko M."/>
            <person name="Husnik F."/>
            <person name="Keeling P."/>
            <person name="Hampl V."/>
        </authorList>
    </citation>
    <scope>NUCLEOTIDE SEQUENCE</scope>
    <source>
        <strain evidence="2">STM</strain>
    </source>
</reference>
<accession>A0A5J4PXW5</accession>
<evidence type="ECO:0000256" key="1">
    <source>
        <dbReference type="SAM" id="Coils"/>
    </source>
</evidence>
<organism evidence="2">
    <name type="scientific">termite gut metagenome</name>
    <dbReference type="NCBI Taxonomy" id="433724"/>
    <lineage>
        <taxon>unclassified sequences</taxon>
        <taxon>metagenomes</taxon>
        <taxon>organismal metagenomes</taxon>
    </lineage>
</organism>
<keyword evidence="1" id="KW-0175">Coiled coil</keyword>